<evidence type="ECO:0000256" key="15">
    <source>
        <dbReference type="ARBA" id="ARBA00047272"/>
    </source>
</evidence>
<evidence type="ECO:0000313" key="23">
    <source>
        <dbReference type="EMBL" id="CAH2245446.1"/>
    </source>
</evidence>
<dbReference type="Gene3D" id="1.10.510.10">
    <property type="entry name" value="Transferase(Phosphotransferase) domain 1"/>
    <property type="match status" value="1"/>
</dbReference>
<feature type="region of interest" description="Disordered" evidence="18">
    <location>
        <begin position="455"/>
        <end position="481"/>
    </location>
</feature>
<comment type="catalytic activity">
    <reaction evidence="15">
        <text>L-threonyl-[protein] + ATP = O-phospho-L-threonyl-[protein] + ADP + H(+)</text>
        <dbReference type="Rhea" id="RHEA:46608"/>
        <dbReference type="Rhea" id="RHEA-COMP:11060"/>
        <dbReference type="Rhea" id="RHEA-COMP:11605"/>
        <dbReference type="ChEBI" id="CHEBI:15378"/>
        <dbReference type="ChEBI" id="CHEBI:30013"/>
        <dbReference type="ChEBI" id="CHEBI:30616"/>
        <dbReference type="ChEBI" id="CHEBI:61977"/>
        <dbReference type="ChEBI" id="CHEBI:456216"/>
        <dbReference type="EC" id="2.7.11.13"/>
    </reaction>
</comment>
<dbReference type="InterPro" id="IPR057459">
    <property type="entry name" value="SYDE1/2_C2"/>
</dbReference>
<evidence type="ECO:0000256" key="9">
    <source>
        <dbReference type="ARBA" id="ARBA00022741"/>
    </source>
</evidence>
<evidence type="ECO:0000259" key="22">
    <source>
        <dbReference type="PROSITE" id="PS51285"/>
    </source>
</evidence>
<dbReference type="GO" id="GO:0005524">
    <property type="term" value="F:ATP binding"/>
    <property type="evidence" value="ECO:0007669"/>
    <property type="project" value="UniProtKB-KW"/>
</dbReference>
<feature type="transmembrane region" description="Helical" evidence="19">
    <location>
        <begin position="655"/>
        <end position="681"/>
    </location>
</feature>
<dbReference type="CDD" id="cd13954">
    <property type="entry name" value="7tmA_OR"/>
    <property type="match status" value="1"/>
</dbReference>
<keyword evidence="17 23" id="KW-0675">Receptor</keyword>
<dbReference type="InterPro" id="IPR011072">
    <property type="entry name" value="HR1_rho-bd"/>
</dbReference>
<dbReference type="PROSITE" id="PS50262">
    <property type="entry name" value="G_PROTEIN_RECEP_F1_2"/>
    <property type="match status" value="1"/>
</dbReference>
<evidence type="ECO:0000256" key="14">
    <source>
        <dbReference type="ARBA" id="ARBA00023224"/>
    </source>
</evidence>
<evidence type="ECO:0000259" key="20">
    <source>
        <dbReference type="PROSITE" id="PS50011"/>
    </source>
</evidence>
<evidence type="ECO:0000256" key="1">
    <source>
        <dbReference type="ARBA" id="ARBA00004651"/>
    </source>
</evidence>
<dbReference type="SMART" id="SM00742">
    <property type="entry name" value="Hr1"/>
    <property type="match status" value="1"/>
</dbReference>
<dbReference type="InterPro" id="IPR017452">
    <property type="entry name" value="GPCR_Rhodpsn_7TM"/>
</dbReference>
<dbReference type="FunFam" id="1.20.1070.10:FF:000008">
    <property type="entry name" value="Olfactory receptor"/>
    <property type="match status" value="1"/>
</dbReference>
<organism evidence="23 24">
    <name type="scientific">Pelobates cultripes</name>
    <name type="common">Western spadefoot toad</name>
    <dbReference type="NCBI Taxonomy" id="61616"/>
    <lineage>
        <taxon>Eukaryota</taxon>
        <taxon>Metazoa</taxon>
        <taxon>Chordata</taxon>
        <taxon>Craniata</taxon>
        <taxon>Vertebrata</taxon>
        <taxon>Euteleostomi</taxon>
        <taxon>Amphibia</taxon>
        <taxon>Batrachia</taxon>
        <taxon>Anura</taxon>
        <taxon>Pelobatoidea</taxon>
        <taxon>Pelobatidae</taxon>
        <taxon>Pelobates</taxon>
    </lineage>
</organism>
<dbReference type="GO" id="GO:0005886">
    <property type="term" value="C:plasma membrane"/>
    <property type="evidence" value="ECO:0007669"/>
    <property type="project" value="UniProtKB-SubCell"/>
</dbReference>
<dbReference type="InterPro" id="IPR000276">
    <property type="entry name" value="GPCR_Rhodpsn"/>
</dbReference>
<dbReference type="PROSITE" id="PS00237">
    <property type="entry name" value="G_PROTEIN_RECEP_F1_1"/>
    <property type="match status" value="1"/>
</dbReference>
<dbReference type="PRINTS" id="PR00245">
    <property type="entry name" value="OLFACTORYR"/>
</dbReference>
<reference evidence="23" key="1">
    <citation type="submission" date="2022-03" db="EMBL/GenBank/DDBJ databases">
        <authorList>
            <person name="Alioto T."/>
            <person name="Alioto T."/>
            <person name="Gomez Garrido J."/>
        </authorList>
    </citation>
    <scope>NUCLEOTIDE SEQUENCE</scope>
</reference>
<dbReference type="InterPro" id="IPR000961">
    <property type="entry name" value="AGC-kinase_C"/>
</dbReference>
<feature type="transmembrane region" description="Helical" evidence="19">
    <location>
        <begin position="801"/>
        <end position="820"/>
    </location>
</feature>
<dbReference type="InterPro" id="IPR000725">
    <property type="entry name" value="Olfact_rcpt"/>
</dbReference>
<comment type="similarity">
    <text evidence="17">Belongs to the G-protein coupled receptor 1 family.</text>
</comment>
<gene>
    <name evidence="23" type="ORF">PECUL_23A048926</name>
</gene>
<feature type="domain" description="G-protein coupled receptors family 1 profile" evidence="21">
    <location>
        <begin position="602"/>
        <end position="849"/>
    </location>
</feature>
<evidence type="ECO:0000256" key="11">
    <source>
        <dbReference type="ARBA" id="ARBA00022840"/>
    </source>
</evidence>
<evidence type="ECO:0000256" key="16">
    <source>
        <dbReference type="ARBA" id="ARBA00047470"/>
    </source>
</evidence>
<keyword evidence="14 17" id="KW-0807">Transducer</keyword>
<feature type="transmembrane region" description="Helical" evidence="19">
    <location>
        <begin position="765"/>
        <end position="789"/>
    </location>
</feature>
<dbReference type="InterPro" id="IPR000719">
    <property type="entry name" value="Prot_kinase_dom"/>
</dbReference>
<comment type="subcellular location">
    <subcellularLocation>
        <location evidence="1">Cell membrane</location>
        <topology evidence="1">Multi-pass membrane protein</topology>
    </subcellularLocation>
</comment>
<keyword evidence="4" id="KW-0723">Serine/threonine-protein kinase</keyword>
<keyword evidence="8" id="KW-0552">Olfaction</keyword>
<evidence type="ECO:0000256" key="13">
    <source>
        <dbReference type="ARBA" id="ARBA00023136"/>
    </source>
</evidence>
<keyword evidence="5" id="KW-0716">Sensory transduction</keyword>
<dbReference type="InterPro" id="IPR036274">
    <property type="entry name" value="HR1_rpt_sf"/>
</dbReference>
<dbReference type="PROSITE" id="PS00108">
    <property type="entry name" value="PROTEIN_KINASE_ST"/>
    <property type="match status" value="1"/>
</dbReference>
<comment type="similarity">
    <text evidence="2">Belongs to the protein kinase superfamily. AGC Ser/Thr protein kinase family. PKC subfamily.</text>
</comment>
<feature type="region of interest" description="Disordered" evidence="18">
    <location>
        <begin position="378"/>
        <end position="431"/>
    </location>
</feature>
<keyword evidence="7 17" id="KW-0812">Transmembrane</keyword>
<keyword evidence="12 19" id="KW-1133">Transmembrane helix</keyword>
<evidence type="ECO:0000256" key="3">
    <source>
        <dbReference type="ARBA" id="ARBA00022475"/>
    </source>
</evidence>
<accession>A0AAD1R8V5</accession>
<evidence type="ECO:0000256" key="10">
    <source>
        <dbReference type="ARBA" id="ARBA00022777"/>
    </source>
</evidence>
<protein>
    <submittedName>
        <fullName evidence="23">Olfactory receptor 2D3-like</fullName>
    </submittedName>
</protein>
<dbReference type="AlphaFoldDB" id="A0AAD1R8V5"/>
<evidence type="ECO:0000256" key="6">
    <source>
        <dbReference type="ARBA" id="ARBA00022679"/>
    </source>
</evidence>
<dbReference type="PANTHER" id="PTHR26453">
    <property type="entry name" value="OLFACTORY RECEPTOR"/>
    <property type="match status" value="1"/>
</dbReference>
<dbReference type="Gene3D" id="1.10.287.160">
    <property type="entry name" value="HR1 repeat"/>
    <property type="match status" value="1"/>
</dbReference>
<dbReference type="Pfam" id="PF25336">
    <property type="entry name" value="C2_SYDE"/>
    <property type="match status" value="1"/>
</dbReference>
<evidence type="ECO:0000256" key="18">
    <source>
        <dbReference type="SAM" id="MobiDB-lite"/>
    </source>
</evidence>
<keyword evidence="3" id="KW-1003">Cell membrane</keyword>
<evidence type="ECO:0000256" key="12">
    <source>
        <dbReference type="ARBA" id="ARBA00022989"/>
    </source>
</evidence>
<evidence type="ECO:0000256" key="8">
    <source>
        <dbReference type="ARBA" id="ARBA00022725"/>
    </source>
</evidence>
<evidence type="ECO:0000256" key="2">
    <source>
        <dbReference type="ARBA" id="ARBA00005490"/>
    </source>
</evidence>
<keyword evidence="11" id="KW-0067">ATP-binding</keyword>
<feature type="domain" description="Protein kinase" evidence="20">
    <location>
        <begin position="783"/>
        <end position="1091"/>
    </location>
</feature>
<dbReference type="SMART" id="SM00133">
    <property type="entry name" value="S_TK_X"/>
    <property type="match status" value="1"/>
</dbReference>
<keyword evidence="6" id="KW-0808">Transferase</keyword>
<dbReference type="SUPFAM" id="SSF56112">
    <property type="entry name" value="Protein kinase-like (PK-like)"/>
    <property type="match status" value="1"/>
</dbReference>
<dbReference type="SUPFAM" id="SSF81321">
    <property type="entry name" value="Family A G protein-coupled receptor-like"/>
    <property type="match status" value="1"/>
</dbReference>
<evidence type="ECO:0000256" key="17">
    <source>
        <dbReference type="RuleBase" id="RU000688"/>
    </source>
</evidence>
<feature type="compositionally biased region" description="Low complexity" evidence="18">
    <location>
        <begin position="468"/>
        <end position="479"/>
    </location>
</feature>
<dbReference type="Pfam" id="PF00069">
    <property type="entry name" value="Pkinase"/>
    <property type="match status" value="1"/>
</dbReference>
<dbReference type="SMART" id="SM00220">
    <property type="entry name" value="S_TKc"/>
    <property type="match status" value="1"/>
</dbReference>
<evidence type="ECO:0000256" key="7">
    <source>
        <dbReference type="ARBA" id="ARBA00022692"/>
    </source>
</evidence>
<feature type="compositionally biased region" description="Polar residues" evidence="18">
    <location>
        <begin position="391"/>
        <end position="401"/>
    </location>
</feature>
<dbReference type="Gene3D" id="1.20.1070.10">
    <property type="entry name" value="Rhodopsin 7-helix transmembrane proteins"/>
    <property type="match status" value="1"/>
</dbReference>
<feature type="region of interest" description="Disordered" evidence="18">
    <location>
        <begin position="501"/>
        <end position="520"/>
    </location>
</feature>
<dbReference type="Proteomes" id="UP001295444">
    <property type="component" value="Chromosome 02"/>
</dbReference>
<dbReference type="InterPro" id="IPR008271">
    <property type="entry name" value="Ser/Thr_kinase_AS"/>
</dbReference>
<name>A0AAD1R8V5_PELCU</name>
<dbReference type="PROSITE" id="PS50011">
    <property type="entry name" value="PROTEIN_KINASE_DOM"/>
    <property type="match status" value="1"/>
</dbReference>
<dbReference type="GO" id="GO:0004697">
    <property type="term" value="F:diacylglycerol-dependent serine/threonine kinase activity"/>
    <property type="evidence" value="ECO:0007669"/>
    <property type="project" value="UniProtKB-EC"/>
</dbReference>
<dbReference type="GO" id="GO:0004984">
    <property type="term" value="F:olfactory receptor activity"/>
    <property type="evidence" value="ECO:0007669"/>
    <property type="project" value="InterPro"/>
</dbReference>
<evidence type="ECO:0000256" key="19">
    <source>
        <dbReference type="SAM" id="Phobius"/>
    </source>
</evidence>
<dbReference type="Gene3D" id="2.60.40.150">
    <property type="entry name" value="C2 domain"/>
    <property type="match status" value="1"/>
</dbReference>
<feature type="domain" description="AGC-kinase C-terminal" evidence="22">
    <location>
        <begin position="1024"/>
        <end position="1091"/>
    </location>
</feature>
<dbReference type="GO" id="GO:0004930">
    <property type="term" value="F:G protein-coupled receptor activity"/>
    <property type="evidence" value="ECO:0007669"/>
    <property type="project" value="UniProtKB-KW"/>
</dbReference>
<keyword evidence="17" id="KW-0297">G-protein coupled receptor</keyword>
<evidence type="ECO:0000259" key="21">
    <source>
        <dbReference type="PROSITE" id="PS50262"/>
    </source>
</evidence>
<feature type="compositionally biased region" description="Low complexity" evidence="18">
    <location>
        <begin position="501"/>
        <end position="511"/>
    </location>
</feature>
<comment type="catalytic activity">
    <reaction evidence="16">
        <text>L-seryl-[protein] + ATP = O-phospho-L-seryl-[protein] + ADP + H(+)</text>
        <dbReference type="Rhea" id="RHEA:17989"/>
        <dbReference type="Rhea" id="RHEA-COMP:9863"/>
        <dbReference type="Rhea" id="RHEA-COMP:11604"/>
        <dbReference type="ChEBI" id="CHEBI:15378"/>
        <dbReference type="ChEBI" id="CHEBI:29999"/>
        <dbReference type="ChEBI" id="CHEBI:30616"/>
        <dbReference type="ChEBI" id="CHEBI:83421"/>
        <dbReference type="ChEBI" id="CHEBI:456216"/>
        <dbReference type="EC" id="2.7.11.13"/>
    </reaction>
</comment>
<dbReference type="PROSITE" id="PS51285">
    <property type="entry name" value="AGC_KINASE_CTER"/>
    <property type="match status" value="1"/>
</dbReference>
<feature type="transmembrane region" description="Helical" evidence="19">
    <location>
        <begin position="701"/>
        <end position="725"/>
    </location>
</feature>
<sequence length="1091" mass="121692">MGDSRTIFSCFSCVRCDVSETQVIDVIEQRAGEHPATPAISTLEKRIEELGHRFVIERAVAEGAKRAIKALDHGKPLVEAQSILNQANEKLDLLKYSMEELVKELPDSHPRKSITTEELFLNSDISKPTALTDEVRAQLKIDHIPVGSTSWKTVSNPSWNETFKLELNKSRELELSLYWHDRRSLCATKTLKLEEFLVNRKQQLCLQLEPQGTLFIKVTFSNASIQKRPKLQTIQKFFSKKQEEIFQPTAEEDTAIDVLPLPVSDTESVVPSPPAVDTDAEETIKSTSEEDITSDVLPLPVSDTESMVQSLPTVTNDTEQTIQSASEENIIYGSLPFPVLDKKSVVPSLPAVNTDTEEIIQSASEKDIVFGSLPLPVSDTENVVPSPPAVDTNTEETIQSASEKEIVSGSLPLPVSDTESVVPSPPAVDIDTEETIHSVSEEDIISGSLSLPVFDTESVESSPPTDNTESQETSQSVSEDGAIDVLPLSVFNTGSQESSWSISVSPVVSSDTESEPEESPVAYRTSFCSYQPGLHVIIPDILSQDYGAGQDYSRNYTSNQVPCNTPLHDGRVSNQENSVLQDLEQSQDPRIQLGRTLWKESRAILLILAVSFDRRLHNPMYFFLLNLSLVNLINPSVTIPNMLANTLTGIKTISFVGCVAQIFVFLVMGESECILLVFMAYDRFVAICNPLRYRLVMDRWTYVWMITVTWTVSCVTSSVDIFLVYSLTFCRSNIINHFICEIPSLLPLSCSDISVLNRLRLSGGVILLLLPFTVIIFSYFKIIIAIIRIQSGRYKAFSTCFSHLIVVTLYYGTAMALYLRPRLSRADNTDKLISVSYTIITPLLNPLIYSLRNKDGCLLPSFSARQSLSLCQSPASNSGAWWDPSSERERAERQFYSACVVLGLEFLHEQKIIHRDLKLENIVLDEKGFAKITDFGLCKEGIGYGDTTGSPRGTPHYVAPEVCKGKPYTRAVDWWSFGVVIYVMLSGKFPFEGRDKDKLSASIIRGKFKYPKSLSRNATSIIGKHIDWAELLLKNVTPPFVPAIDGTEDVSNFSNIFTLEDPILTPPEMRTKIQCYEAEAFENFNWRADWN</sequence>
<keyword evidence="13 19" id="KW-0472">Membrane</keyword>
<evidence type="ECO:0000313" key="24">
    <source>
        <dbReference type="Proteomes" id="UP001295444"/>
    </source>
</evidence>
<dbReference type="SUPFAM" id="SSF46585">
    <property type="entry name" value="HR1 repeat"/>
    <property type="match status" value="1"/>
</dbReference>
<dbReference type="SUPFAM" id="SSF49562">
    <property type="entry name" value="C2 domain (Calcium/lipid-binding domain, CaLB)"/>
    <property type="match status" value="1"/>
</dbReference>
<proteinExistence type="inferred from homology"/>
<dbReference type="EMBL" id="OW240913">
    <property type="protein sequence ID" value="CAH2245446.1"/>
    <property type="molecule type" value="Genomic_DNA"/>
</dbReference>
<keyword evidence="24" id="KW-1185">Reference proteome</keyword>
<evidence type="ECO:0000256" key="5">
    <source>
        <dbReference type="ARBA" id="ARBA00022606"/>
    </source>
</evidence>
<dbReference type="InterPro" id="IPR011009">
    <property type="entry name" value="Kinase-like_dom_sf"/>
</dbReference>
<dbReference type="Pfam" id="PF13853">
    <property type="entry name" value="7tm_4"/>
    <property type="match status" value="1"/>
</dbReference>
<keyword evidence="9" id="KW-0547">Nucleotide-binding</keyword>
<dbReference type="PRINTS" id="PR00237">
    <property type="entry name" value="GPCRRHODOPSN"/>
</dbReference>
<evidence type="ECO:0000256" key="4">
    <source>
        <dbReference type="ARBA" id="ARBA00022527"/>
    </source>
</evidence>
<keyword evidence="10" id="KW-0418">Kinase</keyword>
<dbReference type="InterPro" id="IPR035892">
    <property type="entry name" value="C2_domain_sf"/>
</dbReference>